<dbReference type="InterPro" id="IPR012347">
    <property type="entry name" value="Ferritin-like"/>
</dbReference>
<dbReference type="EMBL" id="FWXI01000002">
    <property type="protein sequence ID" value="SMC40720.1"/>
    <property type="molecule type" value="Genomic_DNA"/>
</dbReference>
<dbReference type="Proteomes" id="UP000192738">
    <property type="component" value="Unassembled WGS sequence"/>
</dbReference>
<dbReference type="OrthoDB" id="1680711at2"/>
<protein>
    <submittedName>
        <fullName evidence="1">Uncharacterized protein</fullName>
    </submittedName>
</protein>
<sequence length="179" mass="20310">MTVMDKVSSQTRNIMNMMFDKEPLNYIEAAGLYGMIAQGRFNVALLQVLYNHANDPELKGLIKEAINEHTKMTVNEAEDKLTDSDGHTPSLRFVKRNLHSHPLTIPDDAHLTDQEIAIAVGTMAKGSQMALLTALHQSYQLDVALMFRKALDDGLDWDYRLLQLMLNRGWLPHLKKITH</sequence>
<keyword evidence="2" id="KW-1185">Reference proteome</keyword>
<accession>A0A1W1YWY7</accession>
<gene>
    <name evidence="1" type="ORF">SAMN04488500_102269</name>
</gene>
<dbReference type="RefSeq" id="WP_084574200.1">
    <property type="nucleotide sequence ID" value="NZ_CP155572.1"/>
</dbReference>
<dbReference type="InterPro" id="IPR021617">
    <property type="entry name" value="DUF3231"/>
</dbReference>
<proteinExistence type="predicted"/>
<dbReference type="STRING" id="112901.SAMN04488500_102269"/>
<name>A0A1W1YWY7_9FIRM</name>
<evidence type="ECO:0000313" key="2">
    <source>
        <dbReference type="Proteomes" id="UP000192738"/>
    </source>
</evidence>
<dbReference type="Pfam" id="PF11553">
    <property type="entry name" value="DUF3231"/>
    <property type="match status" value="1"/>
</dbReference>
<organism evidence="1 2">
    <name type="scientific">Sporomusa malonica</name>
    <dbReference type="NCBI Taxonomy" id="112901"/>
    <lineage>
        <taxon>Bacteria</taxon>
        <taxon>Bacillati</taxon>
        <taxon>Bacillota</taxon>
        <taxon>Negativicutes</taxon>
        <taxon>Selenomonadales</taxon>
        <taxon>Sporomusaceae</taxon>
        <taxon>Sporomusa</taxon>
    </lineage>
</organism>
<dbReference type="AlphaFoldDB" id="A0A1W1YWY7"/>
<reference evidence="1 2" key="1">
    <citation type="submission" date="2017-04" db="EMBL/GenBank/DDBJ databases">
        <authorList>
            <person name="Afonso C.L."/>
            <person name="Miller P.J."/>
            <person name="Scott M.A."/>
            <person name="Spackman E."/>
            <person name="Goraichik I."/>
            <person name="Dimitrov K.M."/>
            <person name="Suarez D.L."/>
            <person name="Swayne D.E."/>
        </authorList>
    </citation>
    <scope>NUCLEOTIDE SEQUENCE [LARGE SCALE GENOMIC DNA]</scope>
    <source>
        <strain evidence="1 2">DSM 5090</strain>
    </source>
</reference>
<evidence type="ECO:0000313" key="1">
    <source>
        <dbReference type="EMBL" id="SMC40720.1"/>
    </source>
</evidence>
<dbReference type="Gene3D" id="1.20.1260.10">
    <property type="match status" value="1"/>
</dbReference>